<dbReference type="Proteomes" id="UP001159363">
    <property type="component" value="Chromosome 9"/>
</dbReference>
<dbReference type="InterPro" id="IPR029060">
    <property type="entry name" value="PIN-like_dom_sf"/>
</dbReference>
<comment type="caution">
    <text evidence="1">The sequence shown here is derived from an EMBL/GenBank/DDBJ whole genome shotgun (WGS) entry which is preliminary data.</text>
</comment>
<gene>
    <name evidence="1" type="ORF">PR048_025545</name>
</gene>
<dbReference type="Gene3D" id="3.40.50.1010">
    <property type="entry name" value="5'-nuclease"/>
    <property type="match status" value="1"/>
</dbReference>
<sequence>MFTIARWHIGNTLDSQSGGREFDPRHDHSDLVVPECKDGENRRFPRKPVVERHCPTWGDPDRDQTPITLAENKLSGRLTAAAPVFIMKKNVEQRLCSSVDFFNIKQDCLYCGEEASIRKESKKEVKFRKTICEVTTLPFKDSVIAQALERGDAWGKIIHARAVSVVDLVAAEAKYHKQCQLLFASTSMPPAHSLAVILVAYCREHCKDCKDNKTFFRGRERPEDECRAFVFTKLCAYMDSAEDSQFLQGDLVETMKNFNTNNPNDSVCTAKYLKKKLKARYGNSVFTTELSGKSSIVNLKGSASSILHGKWYLDKKNTEEEENIHINPYRTWHIPLNGRCAIYYPSPNPRINDRLLHPSSADTRADRGKLQVNCYKKSALPGLKGINIRELATVSDASTRSVKNAIVADVLCTSARWSEESSAPPWNELCEHTLTSQALITMILEMENLFGVYQEELHKLFLEVSTGEKMIPDAAKSPVLYLRQVDILRLFIRAERSGDWELHLKCVWSMLPYLHAAGHIHYAKSPHLYVQQMEELPSRMPPHEYNKFTSEDLSIEQDLMLALKTEGGLTRGRGITESTLAYFVAAFPVCLKLCNALEELSDIKAGSSEQHVELRDSRRTRDARDVAILLSWLKEHSPCDVDCLQSLASGIVGYDSINCDQAEYVGLGAIKCIIGSTFGEVKHTQKNRVKPLSKEVIDGWHLLHVLVWPRPATYGQIADAYLGFVQKHYRVSVTVVFDGYDVQSTKSQQHFRRASKRTSAEIMFGMITSASTTQADFLNNHHNKERLITLLSHHFETAGIKVCNSEGDADTLIVKRALELASVGNNVTVVASDTDVVVMLLARTTDDMELRVLRPGTSTKCDKVYNVREIQEKIRESKDSVLFCHTVTGCDTKSDFLGKVFNSPESMKEEVCAAGEKFVIALYGRINVNSLDELKSGNWLEDSWFQYRLAGHQHLSLYCAWFPVAVRHTVVTGMNAGMLDWPAGQCVDIVEEEVA</sequence>
<dbReference type="PANTHER" id="PTHR47018:SF1">
    <property type="entry name" value="TESMIN_TSO1-LIKE CXC DOMAIN-CONTAINING PROTEIN"/>
    <property type="match status" value="1"/>
</dbReference>
<name>A0ABQ9GRR9_9NEOP</name>
<dbReference type="SUPFAM" id="SSF88723">
    <property type="entry name" value="PIN domain-like"/>
    <property type="match status" value="1"/>
</dbReference>
<dbReference type="PANTHER" id="PTHR47018">
    <property type="entry name" value="CXC DOMAIN-CONTAINING PROTEIN-RELATED"/>
    <property type="match status" value="1"/>
</dbReference>
<reference evidence="1 2" key="1">
    <citation type="submission" date="2023-02" db="EMBL/GenBank/DDBJ databases">
        <title>LHISI_Scaffold_Assembly.</title>
        <authorList>
            <person name="Stuart O.P."/>
            <person name="Cleave R."/>
            <person name="Magrath M.J.L."/>
            <person name="Mikheyev A.S."/>
        </authorList>
    </citation>
    <scope>NUCLEOTIDE SEQUENCE [LARGE SCALE GENOMIC DNA]</scope>
    <source>
        <strain evidence="1">Daus_M_001</strain>
        <tissue evidence="1">Leg muscle</tissue>
    </source>
</reference>
<evidence type="ECO:0000313" key="1">
    <source>
        <dbReference type="EMBL" id="KAJ8874679.1"/>
    </source>
</evidence>
<proteinExistence type="predicted"/>
<keyword evidence="2" id="KW-1185">Reference proteome</keyword>
<evidence type="ECO:0000313" key="2">
    <source>
        <dbReference type="Proteomes" id="UP001159363"/>
    </source>
</evidence>
<dbReference type="EMBL" id="JARBHB010000010">
    <property type="protein sequence ID" value="KAJ8874679.1"/>
    <property type="molecule type" value="Genomic_DNA"/>
</dbReference>
<organism evidence="1 2">
    <name type="scientific">Dryococelus australis</name>
    <dbReference type="NCBI Taxonomy" id="614101"/>
    <lineage>
        <taxon>Eukaryota</taxon>
        <taxon>Metazoa</taxon>
        <taxon>Ecdysozoa</taxon>
        <taxon>Arthropoda</taxon>
        <taxon>Hexapoda</taxon>
        <taxon>Insecta</taxon>
        <taxon>Pterygota</taxon>
        <taxon>Neoptera</taxon>
        <taxon>Polyneoptera</taxon>
        <taxon>Phasmatodea</taxon>
        <taxon>Verophasmatodea</taxon>
        <taxon>Anareolatae</taxon>
        <taxon>Phasmatidae</taxon>
        <taxon>Eurycanthinae</taxon>
        <taxon>Dryococelus</taxon>
    </lineage>
</organism>
<accession>A0ABQ9GRR9</accession>
<protein>
    <submittedName>
        <fullName evidence="1">Uncharacterized protein</fullName>
    </submittedName>
</protein>